<dbReference type="Proteomes" id="UP000276133">
    <property type="component" value="Unassembled WGS sequence"/>
</dbReference>
<sequence length="162" mass="18174">MSISNSNFFSYCTTKTSFSTSKNFRNLTLIVNQLIFTFLLKINKSRQNLIQKLPTTCFVLLTEQARLTNLISLMLKLINEQKIVSDSKNLPNFISSFNRLKRWIISSSHHIYSISSVVGYPPNLITATVISGSSLKKVSELDGTGVPSFFSIGTKKPIVIFT</sequence>
<reference evidence="1 2" key="1">
    <citation type="journal article" date="2018" name="Sci. Rep.">
        <title>Genomic signatures of local adaptation to the degree of environmental predictability in rotifers.</title>
        <authorList>
            <person name="Franch-Gras L."/>
            <person name="Hahn C."/>
            <person name="Garcia-Roger E.M."/>
            <person name="Carmona M.J."/>
            <person name="Serra M."/>
            <person name="Gomez A."/>
        </authorList>
    </citation>
    <scope>NUCLEOTIDE SEQUENCE [LARGE SCALE GENOMIC DNA]</scope>
    <source>
        <strain evidence="1">HYR1</strain>
    </source>
</reference>
<protein>
    <submittedName>
        <fullName evidence="1">Uncharacterized protein</fullName>
    </submittedName>
</protein>
<dbReference type="EMBL" id="REGN01000363">
    <property type="protein sequence ID" value="RNA42473.1"/>
    <property type="molecule type" value="Genomic_DNA"/>
</dbReference>
<accession>A0A3M7T370</accession>
<proteinExistence type="predicted"/>
<evidence type="ECO:0000313" key="1">
    <source>
        <dbReference type="EMBL" id="RNA42473.1"/>
    </source>
</evidence>
<organism evidence="1 2">
    <name type="scientific">Brachionus plicatilis</name>
    <name type="common">Marine rotifer</name>
    <name type="synonym">Brachionus muelleri</name>
    <dbReference type="NCBI Taxonomy" id="10195"/>
    <lineage>
        <taxon>Eukaryota</taxon>
        <taxon>Metazoa</taxon>
        <taxon>Spiralia</taxon>
        <taxon>Gnathifera</taxon>
        <taxon>Rotifera</taxon>
        <taxon>Eurotatoria</taxon>
        <taxon>Monogononta</taxon>
        <taxon>Pseudotrocha</taxon>
        <taxon>Ploima</taxon>
        <taxon>Brachionidae</taxon>
        <taxon>Brachionus</taxon>
    </lineage>
</organism>
<name>A0A3M7T370_BRAPC</name>
<dbReference type="AlphaFoldDB" id="A0A3M7T370"/>
<gene>
    <name evidence="1" type="ORF">BpHYR1_013168</name>
</gene>
<comment type="caution">
    <text evidence="1">The sequence shown here is derived from an EMBL/GenBank/DDBJ whole genome shotgun (WGS) entry which is preliminary data.</text>
</comment>
<keyword evidence="2" id="KW-1185">Reference proteome</keyword>
<evidence type="ECO:0000313" key="2">
    <source>
        <dbReference type="Proteomes" id="UP000276133"/>
    </source>
</evidence>